<comment type="subcellular location">
    <subcellularLocation>
        <location evidence="1">Cell envelope</location>
    </subcellularLocation>
</comment>
<evidence type="ECO:0000256" key="5">
    <source>
        <dbReference type="SAM" id="SignalP"/>
    </source>
</evidence>
<evidence type="ECO:0000313" key="8">
    <source>
        <dbReference type="Proteomes" id="UP001324634"/>
    </source>
</evidence>
<dbReference type="GO" id="GO:0030288">
    <property type="term" value="C:outer membrane-bounded periplasmic space"/>
    <property type="evidence" value="ECO:0007669"/>
    <property type="project" value="UniProtKB-ARBA"/>
</dbReference>
<evidence type="ECO:0000256" key="1">
    <source>
        <dbReference type="ARBA" id="ARBA00004196"/>
    </source>
</evidence>
<feature type="domain" description="Solute-binding protein family 5" evidence="6">
    <location>
        <begin position="73"/>
        <end position="493"/>
    </location>
</feature>
<dbReference type="InterPro" id="IPR000914">
    <property type="entry name" value="SBP_5_dom"/>
</dbReference>
<evidence type="ECO:0000313" key="7">
    <source>
        <dbReference type="EMBL" id="WPU65978.1"/>
    </source>
</evidence>
<dbReference type="GO" id="GO:1904680">
    <property type="term" value="F:peptide transmembrane transporter activity"/>
    <property type="evidence" value="ECO:0007669"/>
    <property type="project" value="TreeGrafter"/>
</dbReference>
<sequence>MKRLAPLLSLMLMLAIVGCSKQDNFDEREINLVSPEKIAGYDPIHASDQYSGNEAGKVYEGLFEFHPLKRPYELMPNLAEALPTVSADGLTYTFKLRKGVLFHDSPAFKDGIGREMKSDDVIYSLKRLADPKLMAKGWWLFDERIVGLNEWRTKYSALDATVYEEEIEGLKKVDDYTFTVKLKSPYPQFLYALAMPYSFIVAKEAVDHFGKEFLNHPVGTGPFILPRFDQSNLIVYNRNPKFREKFYPTEGEEGDDKLGLLADAGKKIPLVDRINVHIVVESQPKWLSFQKGKDDVIELKDNNIDQAITKEKELRSEHKEKGIRLILKPQLDVTFFAFNHEDKTFQNRKLRQAMNMAYNRAEANRLFYEGTAIDAQGVIPPGMGGYRKEFKNPYVKFDLEGAKKLLAEAGYPGGKGLPEITIQTRNETIARQQIEFFAKCMDKIGIKINVGMNTWPELVNKVTKKQHQMYTMAWGADYPDAENFLGLLYCPNQSPGSNGANYCNPEFDALYKQATVMQDSPERTALYEKLNEMAAVDAPWVFGFNRTRMYLVQAWLKNFKFMEFNHNQFQYLNVDLEVKKELSKKF</sequence>
<dbReference type="GO" id="GO:0043190">
    <property type="term" value="C:ATP-binding cassette (ABC) transporter complex"/>
    <property type="evidence" value="ECO:0007669"/>
    <property type="project" value="InterPro"/>
</dbReference>
<organism evidence="7 8">
    <name type="scientific">Peredibacter starrii</name>
    <dbReference type="NCBI Taxonomy" id="28202"/>
    <lineage>
        <taxon>Bacteria</taxon>
        <taxon>Pseudomonadati</taxon>
        <taxon>Bdellovibrionota</taxon>
        <taxon>Bacteriovoracia</taxon>
        <taxon>Bacteriovoracales</taxon>
        <taxon>Bacteriovoracaceae</taxon>
        <taxon>Peredibacter</taxon>
    </lineage>
</organism>
<dbReference type="SUPFAM" id="SSF53850">
    <property type="entry name" value="Periplasmic binding protein-like II"/>
    <property type="match status" value="1"/>
</dbReference>
<keyword evidence="4 5" id="KW-0732">Signal</keyword>
<dbReference type="Gene3D" id="3.40.190.10">
    <property type="entry name" value="Periplasmic binding protein-like II"/>
    <property type="match status" value="1"/>
</dbReference>
<dbReference type="Proteomes" id="UP001324634">
    <property type="component" value="Chromosome"/>
</dbReference>
<evidence type="ECO:0000256" key="4">
    <source>
        <dbReference type="ARBA" id="ARBA00022729"/>
    </source>
</evidence>
<dbReference type="InterPro" id="IPR039424">
    <property type="entry name" value="SBP_5"/>
</dbReference>
<reference evidence="7 8" key="1">
    <citation type="submission" date="2023-11" db="EMBL/GenBank/DDBJ databases">
        <title>Peredibacter starrii A3.12.</title>
        <authorList>
            <person name="Mitchell R.J."/>
        </authorList>
    </citation>
    <scope>NUCLEOTIDE SEQUENCE [LARGE SCALE GENOMIC DNA]</scope>
    <source>
        <strain evidence="7 8">A3.12</strain>
    </source>
</reference>
<evidence type="ECO:0000256" key="2">
    <source>
        <dbReference type="ARBA" id="ARBA00005695"/>
    </source>
</evidence>
<dbReference type="InterPro" id="IPR030678">
    <property type="entry name" value="Peptide/Ni-bd"/>
</dbReference>
<dbReference type="KEGG" id="psti:SOO65_04395"/>
<dbReference type="Pfam" id="PF00496">
    <property type="entry name" value="SBP_bac_5"/>
    <property type="match status" value="1"/>
</dbReference>
<keyword evidence="8" id="KW-1185">Reference proteome</keyword>
<dbReference type="Gene3D" id="3.10.105.10">
    <property type="entry name" value="Dipeptide-binding Protein, Domain 3"/>
    <property type="match status" value="1"/>
</dbReference>
<dbReference type="PANTHER" id="PTHR30290:SF10">
    <property type="entry name" value="PERIPLASMIC OLIGOPEPTIDE-BINDING PROTEIN-RELATED"/>
    <property type="match status" value="1"/>
</dbReference>
<feature type="chain" id="PRO_5043702264" evidence="5">
    <location>
        <begin position="22"/>
        <end position="586"/>
    </location>
</feature>
<gene>
    <name evidence="7" type="ORF">SOO65_04395</name>
</gene>
<proteinExistence type="inferred from homology"/>
<dbReference type="AlphaFoldDB" id="A0AAX4HS43"/>
<dbReference type="PROSITE" id="PS51257">
    <property type="entry name" value="PROKAR_LIPOPROTEIN"/>
    <property type="match status" value="1"/>
</dbReference>
<dbReference type="PANTHER" id="PTHR30290">
    <property type="entry name" value="PERIPLASMIC BINDING COMPONENT OF ABC TRANSPORTER"/>
    <property type="match status" value="1"/>
</dbReference>
<name>A0AAX4HS43_9BACT</name>
<dbReference type="RefSeq" id="WP_321397551.1">
    <property type="nucleotide sequence ID" value="NZ_CP139487.1"/>
</dbReference>
<evidence type="ECO:0000259" key="6">
    <source>
        <dbReference type="Pfam" id="PF00496"/>
    </source>
</evidence>
<dbReference type="GO" id="GO:0015833">
    <property type="term" value="P:peptide transport"/>
    <property type="evidence" value="ECO:0007669"/>
    <property type="project" value="TreeGrafter"/>
</dbReference>
<feature type="signal peptide" evidence="5">
    <location>
        <begin position="1"/>
        <end position="21"/>
    </location>
</feature>
<comment type="similarity">
    <text evidence="2">Belongs to the bacterial solute-binding protein 5 family.</text>
</comment>
<keyword evidence="3" id="KW-0813">Transport</keyword>
<dbReference type="PIRSF" id="PIRSF002741">
    <property type="entry name" value="MppA"/>
    <property type="match status" value="1"/>
</dbReference>
<evidence type="ECO:0000256" key="3">
    <source>
        <dbReference type="ARBA" id="ARBA00022448"/>
    </source>
</evidence>
<dbReference type="EMBL" id="CP139487">
    <property type="protein sequence ID" value="WPU65978.1"/>
    <property type="molecule type" value="Genomic_DNA"/>
</dbReference>
<accession>A0AAX4HS43</accession>
<protein>
    <submittedName>
        <fullName evidence="7">ABC transporter substrate-binding protein</fullName>
    </submittedName>
</protein>
<dbReference type="Gene3D" id="3.90.76.10">
    <property type="entry name" value="Dipeptide-binding Protein, Domain 1"/>
    <property type="match status" value="1"/>
</dbReference>